<keyword evidence="3" id="KW-1185">Reference proteome</keyword>
<accession>A0A3N4HAL6</accession>
<feature type="non-terminal residue" evidence="2">
    <location>
        <position position="1"/>
    </location>
</feature>
<name>A0A3N4HAL6_ASCIM</name>
<evidence type="ECO:0000259" key="1">
    <source>
        <dbReference type="Pfam" id="PF03184"/>
    </source>
</evidence>
<feature type="non-terminal residue" evidence="2">
    <location>
        <position position="256"/>
    </location>
</feature>
<dbReference type="AlphaFoldDB" id="A0A3N4HAL6"/>
<evidence type="ECO:0000313" key="2">
    <source>
        <dbReference type="EMBL" id="RPA71579.1"/>
    </source>
</evidence>
<dbReference type="InterPro" id="IPR050863">
    <property type="entry name" value="CenT-Element_Derived"/>
</dbReference>
<dbReference type="PANTHER" id="PTHR19303">
    <property type="entry name" value="TRANSPOSON"/>
    <property type="match status" value="1"/>
</dbReference>
<dbReference type="EMBL" id="ML119916">
    <property type="protein sequence ID" value="RPA71579.1"/>
    <property type="molecule type" value="Genomic_DNA"/>
</dbReference>
<proteinExistence type="predicted"/>
<protein>
    <submittedName>
        <fullName evidence="2">CENP-B protein</fullName>
    </submittedName>
</protein>
<organism evidence="2 3">
    <name type="scientific">Ascobolus immersus RN42</name>
    <dbReference type="NCBI Taxonomy" id="1160509"/>
    <lineage>
        <taxon>Eukaryota</taxon>
        <taxon>Fungi</taxon>
        <taxon>Dikarya</taxon>
        <taxon>Ascomycota</taxon>
        <taxon>Pezizomycotina</taxon>
        <taxon>Pezizomycetes</taxon>
        <taxon>Pezizales</taxon>
        <taxon>Ascobolaceae</taxon>
        <taxon>Ascobolus</taxon>
    </lineage>
</organism>
<dbReference type="Gene3D" id="3.30.420.10">
    <property type="entry name" value="Ribonuclease H-like superfamily/Ribonuclease H"/>
    <property type="match status" value="1"/>
</dbReference>
<dbReference type="InterPro" id="IPR004875">
    <property type="entry name" value="DDE_SF_endonuclease_dom"/>
</dbReference>
<dbReference type="Pfam" id="PF03184">
    <property type="entry name" value="DDE_1"/>
    <property type="match status" value="1"/>
</dbReference>
<evidence type="ECO:0000313" key="3">
    <source>
        <dbReference type="Proteomes" id="UP000275078"/>
    </source>
</evidence>
<dbReference type="PANTHER" id="PTHR19303:SF74">
    <property type="entry name" value="POGO TRANSPOSABLE ELEMENT WITH KRAB DOMAIN"/>
    <property type="match status" value="1"/>
</dbReference>
<dbReference type="Proteomes" id="UP000275078">
    <property type="component" value="Unassembled WGS sequence"/>
</dbReference>
<dbReference type="GO" id="GO:0003677">
    <property type="term" value="F:DNA binding"/>
    <property type="evidence" value="ECO:0007669"/>
    <property type="project" value="TreeGrafter"/>
</dbReference>
<feature type="domain" description="DDE-1" evidence="1">
    <location>
        <begin position="64"/>
        <end position="237"/>
    </location>
</feature>
<sequence>PTVINNFFDQMEEIIALYKIKPWNFYNMDEKPFIIGFGGRYIICHKRGLLRATQTTAGGHESVTVLEAGSASGVFLPPLILLSGAKGTIGRFRHIADNDTLLPGARVNFTPNGYITRENFSFYIEEHFHPLSLKMMRDPDEHRLIVLDGHDSHLTFRTMQFCYDHKIHVMCFPSHSTHLLQPMDVGVFSPLANFYKQQVLQWSRTSMRQKMRVCDFFPLLHQAREKACTEKNLCSAFAATGLVPLDRERVLRKLPI</sequence>
<dbReference type="GO" id="GO:0005634">
    <property type="term" value="C:nucleus"/>
    <property type="evidence" value="ECO:0007669"/>
    <property type="project" value="TreeGrafter"/>
</dbReference>
<reference evidence="2 3" key="1">
    <citation type="journal article" date="2018" name="Nat. Ecol. Evol.">
        <title>Pezizomycetes genomes reveal the molecular basis of ectomycorrhizal truffle lifestyle.</title>
        <authorList>
            <person name="Murat C."/>
            <person name="Payen T."/>
            <person name="Noel B."/>
            <person name="Kuo A."/>
            <person name="Morin E."/>
            <person name="Chen J."/>
            <person name="Kohler A."/>
            <person name="Krizsan K."/>
            <person name="Balestrini R."/>
            <person name="Da Silva C."/>
            <person name="Montanini B."/>
            <person name="Hainaut M."/>
            <person name="Levati E."/>
            <person name="Barry K.W."/>
            <person name="Belfiori B."/>
            <person name="Cichocki N."/>
            <person name="Clum A."/>
            <person name="Dockter R.B."/>
            <person name="Fauchery L."/>
            <person name="Guy J."/>
            <person name="Iotti M."/>
            <person name="Le Tacon F."/>
            <person name="Lindquist E.A."/>
            <person name="Lipzen A."/>
            <person name="Malagnac F."/>
            <person name="Mello A."/>
            <person name="Molinier V."/>
            <person name="Miyauchi S."/>
            <person name="Poulain J."/>
            <person name="Riccioni C."/>
            <person name="Rubini A."/>
            <person name="Sitrit Y."/>
            <person name="Splivallo R."/>
            <person name="Traeger S."/>
            <person name="Wang M."/>
            <person name="Zifcakova L."/>
            <person name="Wipf D."/>
            <person name="Zambonelli A."/>
            <person name="Paolocci F."/>
            <person name="Nowrousian M."/>
            <person name="Ottonello S."/>
            <person name="Baldrian P."/>
            <person name="Spatafora J.W."/>
            <person name="Henrissat B."/>
            <person name="Nagy L.G."/>
            <person name="Aury J.M."/>
            <person name="Wincker P."/>
            <person name="Grigoriev I.V."/>
            <person name="Bonfante P."/>
            <person name="Martin F.M."/>
        </authorList>
    </citation>
    <scope>NUCLEOTIDE SEQUENCE [LARGE SCALE GENOMIC DNA]</scope>
    <source>
        <strain evidence="2 3">RN42</strain>
    </source>
</reference>
<dbReference type="InterPro" id="IPR036397">
    <property type="entry name" value="RNaseH_sf"/>
</dbReference>
<dbReference type="OrthoDB" id="5396311at2759"/>
<gene>
    <name evidence="2" type="ORF">BJ508DRAFT_188450</name>
</gene>